<reference evidence="1" key="2">
    <citation type="submission" date="2015-07" db="EMBL/GenBank/DDBJ databases">
        <title>Plasmids, circular viruses and viroids from rat gut.</title>
        <authorList>
            <person name="Jorgensen T.J."/>
            <person name="Hansen M.A."/>
            <person name="Xu Z."/>
            <person name="Tabak M.A."/>
            <person name="Sorensen S.J."/>
            <person name="Hansen L.H."/>
        </authorList>
    </citation>
    <scope>NUCLEOTIDE SEQUENCE</scope>
    <source>
        <strain evidence="1">RGFK1262</strain>
    </source>
</reference>
<protein>
    <submittedName>
        <fullName evidence="1">Uncharacterized protein</fullName>
    </submittedName>
</protein>
<evidence type="ECO:0000313" key="1">
    <source>
        <dbReference type="EMBL" id="CRY96773.1"/>
    </source>
</evidence>
<proteinExistence type="predicted"/>
<accession>A0A0H5Q4F2</accession>
<dbReference type="AlphaFoldDB" id="A0A0H5Q4F2"/>
<reference evidence="1" key="1">
    <citation type="submission" date="2015-06" db="EMBL/GenBank/DDBJ databases">
        <authorList>
            <person name="Joergensen T."/>
        </authorList>
    </citation>
    <scope>NUCLEOTIDE SEQUENCE</scope>
    <source>
        <strain evidence="1">RGFK1262</strain>
    </source>
</reference>
<sequence>MAIQHVKALVTYTVGNRPGANVLHFAVDEATIITNQKLADDFNVQWAIYNNEDAAASACIYTGVKLTADDKTWQAFSSASKPGTATGEMSSPGVAFLMRYVLNGTTVTGRSYIPGVPEAAINSNGVVTGGTVTYLQDQMEDFWDKMATDYTGLLQEVKMKDGSFKGVASTSVDSLICTQRRRLRG</sequence>
<name>A0A0H5Q4F2_9ZZZZ</name>
<dbReference type="EMBL" id="LN853832">
    <property type="protein sequence ID" value="CRY96773.1"/>
    <property type="molecule type" value="Genomic_DNA"/>
</dbReference>
<organism evidence="1">
    <name type="scientific">uncultured prokaryote</name>
    <dbReference type="NCBI Taxonomy" id="198431"/>
    <lineage>
        <taxon>unclassified sequences</taxon>
        <taxon>environmental samples</taxon>
    </lineage>
</organism>